<gene>
    <name evidence="6" type="ORF">J2X19_001187</name>
</gene>
<evidence type="ECO:0000256" key="1">
    <source>
        <dbReference type="ARBA" id="ARBA00001947"/>
    </source>
</evidence>
<keyword evidence="4 6" id="KW-0378">Hydrolase</keyword>
<comment type="caution">
    <text evidence="6">The sequence shown here is derived from an EMBL/GenBank/DDBJ whole genome shotgun (WGS) entry which is preliminary data.</text>
</comment>
<dbReference type="Proteomes" id="UP001180487">
    <property type="component" value="Unassembled WGS sequence"/>
</dbReference>
<dbReference type="EC" id="3.5.2.2" evidence="6"/>
<keyword evidence="3" id="KW-0479">Metal-binding</keyword>
<accession>A0ABU2C5C6</accession>
<dbReference type="SUPFAM" id="SSF51556">
    <property type="entry name" value="Metallo-dependent hydrolases"/>
    <property type="match status" value="1"/>
</dbReference>
<dbReference type="Gene3D" id="3.20.20.140">
    <property type="entry name" value="Metal-dependent hydrolases"/>
    <property type="match status" value="1"/>
</dbReference>
<proteinExistence type="inferred from homology"/>
<name>A0ABU2C5C6_9BURK</name>
<comment type="cofactor">
    <cofactor evidence="1">
        <name>Zn(2+)</name>
        <dbReference type="ChEBI" id="CHEBI:29105"/>
    </cofactor>
</comment>
<dbReference type="EMBL" id="JAVDXT010000001">
    <property type="protein sequence ID" value="MDR7376529.1"/>
    <property type="molecule type" value="Genomic_DNA"/>
</dbReference>
<dbReference type="NCBIfam" id="NF009941">
    <property type="entry name" value="PRK13404.1"/>
    <property type="match status" value="1"/>
</dbReference>
<dbReference type="InterPro" id="IPR011059">
    <property type="entry name" value="Metal-dep_hydrolase_composite"/>
</dbReference>
<dbReference type="InterPro" id="IPR006680">
    <property type="entry name" value="Amidohydro-rel"/>
</dbReference>
<evidence type="ECO:0000256" key="3">
    <source>
        <dbReference type="ARBA" id="ARBA00022723"/>
    </source>
</evidence>
<evidence type="ECO:0000313" key="7">
    <source>
        <dbReference type="Proteomes" id="UP001180487"/>
    </source>
</evidence>
<dbReference type="NCBIfam" id="TIGR02033">
    <property type="entry name" value="D-hydantoinase"/>
    <property type="match status" value="1"/>
</dbReference>
<dbReference type="Pfam" id="PF01979">
    <property type="entry name" value="Amidohydro_1"/>
    <property type="match status" value="2"/>
</dbReference>
<comment type="similarity">
    <text evidence="2">Belongs to the metallo-dependent hydrolases superfamily. Hydantoinase/dihydropyrimidinase family.</text>
</comment>
<dbReference type="GO" id="GO:0004157">
    <property type="term" value="F:dihydropyrimidinase activity"/>
    <property type="evidence" value="ECO:0007669"/>
    <property type="project" value="UniProtKB-EC"/>
</dbReference>
<dbReference type="CDD" id="cd01314">
    <property type="entry name" value="D-HYD"/>
    <property type="match status" value="1"/>
</dbReference>
<evidence type="ECO:0000256" key="4">
    <source>
        <dbReference type="ARBA" id="ARBA00022801"/>
    </source>
</evidence>
<evidence type="ECO:0000256" key="2">
    <source>
        <dbReference type="ARBA" id="ARBA00008829"/>
    </source>
</evidence>
<dbReference type="PANTHER" id="PTHR11647">
    <property type="entry name" value="HYDRANTOINASE/DIHYDROPYRIMIDINASE FAMILY MEMBER"/>
    <property type="match status" value="1"/>
</dbReference>
<sequence>MDTYDLIVKNADIATSGDRYQADIGIRAGRIVAIAKDLSGEAGEVIDALGRLVTPGGVDGHVHLDQPTSDGAVFSDDFFTGTRSAACGGTTTVIPFAAQQKGHSLQEAVDDYHRRADGKAVIDYAFHLIVSDATHTVTREELPRLIGQGYTSLKIYMTYDDMKLGDRQIIEVLATARQHGAMTMVHAENSDCIGWLTEHLLAAGLAAPSYHGNSRPMVVEREATHRAIALSELVDTPILIVHVSGQEAVEQIHWARGRGLPIYAETCPQYLFLSADDLQPQGDDHAHGMRCICSPPPRDKGNQQVIWNGLANGLFTIVSSDHAPFNYHGPQGKRLAGEQAPFNQVPNGIPGVETRLPLLLSEGVLGGRIDIHRFVELTSTNPARLYGLYPKKGTIAVGSDADLVVWNLFEPGQEQVLSHAMLHSACDYTPYEGQALRCWPALTLSRGRTVWRDGVFTAQAGDGQFQPCLRPREPVTGSALAKWL</sequence>
<feature type="domain" description="Amidohydrolase-related" evidence="5">
    <location>
        <begin position="304"/>
        <end position="450"/>
    </location>
</feature>
<dbReference type="InterPro" id="IPR050378">
    <property type="entry name" value="Metallo-dep_Hydrolases_sf"/>
</dbReference>
<evidence type="ECO:0000259" key="5">
    <source>
        <dbReference type="Pfam" id="PF01979"/>
    </source>
</evidence>
<organism evidence="6 7">
    <name type="scientific">Rhodoferax ferrireducens</name>
    <dbReference type="NCBI Taxonomy" id="192843"/>
    <lineage>
        <taxon>Bacteria</taxon>
        <taxon>Pseudomonadati</taxon>
        <taxon>Pseudomonadota</taxon>
        <taxon>Betaproteobacteria</taxon>
        <taxon>Burkholderiales</taxon>
        <taxon>Comamonadaceae</taxon>
        <taxon>Rhodoferax</taxon>
    </lineage>
</organism>
<dbReference type="RefSeq" id="WP_310371524.1">
    <property type="nucleotide sequence ID" value="NZ_JAVDXT010000001.1"/>
</dbReference>
<feature type="domain" description="Amidohydrolase-related" evidence="5">
    <location>
        <begin position="52"/>
        <end position="191"/>
    </location>
</feature>
<dbReference type="Gene3D" id="2.30.40.10">
    <property type="entry name" value="Urease, subunit C, domain 1"/>
    <property type="match status" value="1"/>
</dbReference>
<dbReference type="PANTHER" id="PTHR11647:SF1">
    <property type="entry name" value="COLLAPSIN RESPONSE MEDIATOR PROTEIN"/>
    <property type="match status" value="1"/>
</dbReference>
<reference evidence="6 7" key="1">
    <citation type="submission" date="2023-07" db="EMBL/GenBank/DDBJ databases">
        <title>Sorghum-associated microbial communities from plants grown in Nebraska, USA.</title>
        <authorList>
            <person name="Schachtman D."/>
        </authorList>
    </citation>
    <scope>NUCLEOTIDE SEQUENCE [LARGE SCALE GENOMIC DNA]</scope>
    <source>
        <strain evidence="6 7">BE313</strain>
    </source>
</reference>
<dbReference type="SUPFAM" id="SSF51338">
    <property type="entry name" value="Composite domain of metallo-dependent hydrolases"/>
    <property type="match status" value="2"/>
</dbReference>
<keyword evidence="7" id="KW-1185">Reference proteome</keyword>
<dbReference type="InterPro" id="IPR032466">
    <property type="entry name" value="Metal_Hydrolase"/>
</dbReference>
<dbReference type="InterPro" id="IPR011778">
    <property type="entry name" value="Hydantoinase/dihydroPyrase"/>
</dbReference>
<protein>
    <submittedName>
        <fullName evidence="6">Dihydropyrimidinase</fullName>
        <ecNumber evidence="6">3.5.2.2</ecNumber>
    </submittedName>
</protein>
<evidence type="ECO:0000313" key="6">
    <source>
        <dbReference type="EMBL" id="MDR7376529.1"/>
    </source>
</evidence>